<dbReference type="SUPFAM" id="SSF50965">
    <property type="entry name" value="Galactose oxidase, central domain"/>
    <property type="match status" value="1"/>
</dbReference>
<dbReference type="PANTHER" id="PTHR46376:SF1">
    <property type="entry name" value="LEUCINE-ZIPPER-LIKE TRANSCRIPTIONAL REGULATOR 1"/>
    <property type="match status" value="1"/>
</dbReference>
<dbReference type="GO" id="GO:0005794">
    <property type="term" value="C:Golgi apparatus"/>
    <property type="evidence" value="ECO:0007669"/>
    <property type="project" value="TreeGrafter"/>
</dbReference>
<dbReference type="InterPro" id="IPR011043">
    <property type="entry name" value="Gal_Oxase/kelch_b-propeller"/>
</dbReference>
<feature type="domain" description="BTB" evidence="3">
    <location>
        <begin position="405"/>
        <end position="473"/>
    </location>
</feature>
<sequence>MHPWRKIQTPEIPLITSMGSCVFNDQLFIQGGLVSKQRSLVSSSQLLSYNPSSNEWRTYKIQDLPEKGGHSMAEHEDKLYILGGVRGSTVGFYEIDLSEEKARVIDSTFDGSNLIFFSFGLIGHELLVWGGLEHNLSRIYDKFMSYNLIDEKWENIIPSSNNNPELRSHHGTCFDDTGFWIYGGLNNRNNKIQDFWRFEYSTRKWIKINQNQEEGKRPGKRFFSTLSYGKNGNLYLFGGHDGYKFYNDLWEFNVGEEQWNLIAEIPIQTQEDIPLPRRSHTTVCINGEIVVFGGKIGNILTNTGCIRRVFDSSLFQREKKFKNENFSKDFLRLAEEQIGCDLFIPIKGNQKIGIHTPLLINRIFPQFASMDKNNAIQYLKQLYDGLKINKKTDRVIDLLNDKQNYDVILIINNGQKKLYLHKCVLIARSNLFRNIFSWNNQKKIEMKDPIGLSEDSWDILLDFIYSGNLPLQINSIIKKELEKSIGIFQFFSDTLQQFILEN</sequence>
<accession>A0AAV7ZKY8</accession>
<protein>
    <submittedName>
        <fullName evidence="4">Leucine-zipper-like transcriptional regulator</fullName>
    </submittedName>
</protein>
<keyword evidence="1" id="KW-0880">Kelch repeat</keyword>
<keyword evidence="2" id="KW-0677">Repeat</keyword>
<gene>
    <name evidence="4" type="ORF">M0812_13112</name>
</gene>
<dbReference type="SUPFAM" id="SSF54695">
    <property type="entry name" value="POZ domain"/>
    <property type="match status" value="1"/>
</dbReference>
<dbReference type="Gene3D" id="2.120.10.80">
    <property type="entry name" value="Kelch-type beta propeller"/>
    <property type="match status" value="2"/>
</dbReference>
<dbReference type="AlphaFoldDB" id="A0AAV7ZKY8"/>
<dbReference type="EMBL" id="JANTQA010000029">
    <property type="protein sequence ID" value="KAJ3441107.1"/>
    <property type="molecule type" value="Genomic_DNA"/>
</dbReference>
<evidence type="ECO:0000313" key="4">
    <source>
        <dbReference type="EMBL" id="KAJ3441107.1"/>
    </source>
</evidence>
<dbReference type="Gene3D" id="3.30.710.10">
    <property type="entry name" value="Potassium Channel Kv1.1, Chain A"/>
    <property type="match status" value="1"/>
</dbReference>
<dbReference type="InterPro" id="IPR051568">
    <property type="entry name" value="LZTR1/Attractin"/>
</dbReference>
<evidence type="ECO:0000259" key="3">
    <source>
        <dbReference type="PROSITE" id="PS50097"/>
    </source>
</evidence>
<dbReference type="PROSITE" id="PS50097">
    <property type="entry name" value="BTB"/>
    <property type="match status" value="1"/>
</dbReference>
<organism evidence="4 5">
    <name type="scientific">Anaeramoeba flamelloides</name>
    <dbReference type="NCBI Taxonomy" id="1746091"/>
    <lineage>
        <taxon>Eukaryota</taxon>
        <taxon>Metamonada</taxon>
        <taxon>Anaeramoebidae</taxon>
        <taxon>Anaeramoeba</taxon>
    </lineage>
</organism>
<evidence type="ECO:0000256" key="2">
    <source>
        <dbReference type="ARBA" id="ARBA00022737"/>
    </source>
</evidence>
<dbReference type="InterPro" id="IPR015915">
    <property type="entry name" value="Kelch-typ_b-propeller"/>
</dbReference>
<name>A0AAV7ZKY8_9EUKA</name>
<reference evidence="4" key="1">
    <citation type="submission" date="2022-08" db="EMBL/GenBank/DDBJ databases">
        <title>Novel sulphate-reducing endosymbionts in the free-living metamonad Anaeramoeba.</title>
        <authorList>
            <person name="Jerlstrom-Hultqvist J."/>
            <person name="Cepicka I."/>
            <person name="Gallot-Lavallee L."/>
            <person name="Salas-Leiva D."/>
            <person name="Curtis B.A."/>
            <person name="Zahonova K."/>
            <person name="Pipaliya S."/>
            <person name="Dacks J."/>
            <person name="Roger A.J."/>
        </authorList>
    </citation>
    <scope>NUCLEOTIDE SEQUENCE</scope>
    <source>
        <strain evidence="4">Busselton2</strain>
    </source>
</reference>
<dbReference type="InterPro" id="IPR000210">
    <property type="entry name" value="BTB/POZ_dom"/>
</dbReference>
<dbReference type="Pfam" id="PF00651">
    <property type="entry name" value="BTB"/>
    <property type="match status" value="1"/>
</dbReference>
<evidence type="ECO:0000256" key="1">
    <source>
        <dbReference type="ARBA" id="ARBA00022441"/>
    </source>
</evidence>
<comment type="caution">
    <text evidence="4">The sequence shown here is derived from an EMBL/GenBank/DDBJ whole genome shotgun (WGS) entry which is preliminary data.</text>
</comment>
<dbReference type="Proteomes" id="UP001146793">
    <property type="component" value="Unassembled WGS sequence"/>
</dbReference>
<dbReference type="PANTHER" id="PTHR46376">
    <property type="entry name" value="LEUCINE-ZIPPER-LIKE TRANSCRIPTIONAL REGULATOR 1"/>
    <property type="match status" value="1"/>
</dbReference>
<dbReference type="CDD" id="cd18186">
    <property type="entry name" value="BTB_POZ_ZBTB_KLHL-like"/>
    <property type="match status" value="1"/>
</dbReference>
<proteinExistence type="predicted"/>
<dbReference type="Pfam" id="PF24681">
    <property type="entry name" value="Kelch_KLHDC2_KLHL20_DRC7"/>
    <property type="match status" value="1"/>
</dbReference>
<evidence type="ECO:0000313" key="5">
    <source>
        <dbReference type="Proteomes" id="UP001146793"/>
    </source>
</evidence>
<dbReference type="InterPro" id="IPR011333">
    <property type="entry name" value="SKP1/BTB/POZ_sf"/>
</dbReference>